<protein>
    <submittedName>
        <fullName evidence="2">Uncharacterized protein</fullName>
    </submittedName>
</protein>
<dbReference type="EMBL" id="QJKJ01015563">
    <property type="protein sequence ID" value="RDX62324.1"/>
    <property type="molecule type" value="Genomic_DNA"/>
</dbReference>
<evidence type="ECO:0000313" key="2">
    <source>
        <dbReference type="EMBL" id="RDX62324.1"/>
    </source>
</evidence>
<gene>
    <name evidence="2" type="ORF">CR513_59361</name>
</gene>
<comment type="caution">
    <text evidence="2">The sequence shown here is derived from an EMBL/GenBank/DDBJ whole genome shotgun (WGS) entry which is preliminary data.</text>
</comment>
<proteinExistence type="predicted"/>
<sequence>MSRNKVHLVRRLVKLEYMDGQNMVEHLNTFKERMMLEQVCANIFENRGMSKNRDKGGHGKSQGRSKSHNRLSCYYYGKSGHEKS</sequence>
<keyword evidence="3" id="KW-1185">Reference proteome</keyword>
<accession>A0A371E8G1</accession>
<feature type="region of interest" description="Disordered" evidence="1">
    <location>
        <begin position="47"/>
        <end position="84"/>
    </location>
</feature>
<evidence type="ECO:0000256" key="1">
    <source>
        <dbReference type="SAM" id="MobiDB-lite"/>
    </source>
</evidence>
<feature type="non-terminal residue" evidence="2">
    <location>
        <position position="1"/>
    </location>
</feature>
<dbReference type="Proteomes" id="UP000257109">
    <property type="component" value="Unassembled WGS sequence"/>
</dbReference>
<evidence type="ECO:0000313" key="3">
    <source>
        <dbReference type="Proteomes" id="UP000257109"/>
    </source>
</evidence>
<organism evidence="2 3">
    <name type="scientific">Mucuna pruriens</name>
    <name type="common">Velvet bean</name>
    <name type="synonym">Dolichos pruriens</name>
    <dbReference type="NCBI Taxonomy" id="157652"/>
    <lineage>
        <taxon>Eukaryota</taxon>
        <taxon>Viridiplantae</taxon>
        <taxon>Streptophyta</taxon>
        <taxon>Embryophyta</taxon>
        <taxon>Tracheophyta</taxon>
        <taxon>Spermatophyta</taxon>
        <taxon>Magnoliopsida</taxon>
        <taxon>eudicotyledons</taxon>
        <taxon>Gunneridae</taxon>
        <taxon>Pentapetalae</taxon>
        <taxon>rosids</taxon>
        <taxon>fabids</taxon>
        <taxon>Fabales</taxon>
        <taxon>Fabaceae</taxon>
        <taxon>Papilionoideae</taxon>
        <taxon>50 kb inversion clade</taxon>
        <taxon>NPAAA clade</taxon>
        <taxon>indigoferoid/millettioid clade</taxon>
        <taxon>Phaseoleae</taxon>
        <taxon>Mucuna</taxon>
    </lineage>
</organism>
<dbReference type="AlphaFoldDB" id="A0A371E8G1"/>
<reference evidence="2" key="1">
    <citation type="submission" date="2018-05" db="EMBL/GenBank/DDBJ databases">
        <title>Draft genome of Mucuna pruriens seed.</title>
        <authorList>
            <person name="Nnadi N.E."/>
            <person name="Vos R."/>
            <person name="Hasami M.H."/>
            <person name="Devisetty U.K."/>
            <person name="Aguiy J.C."/>
        </authorList>
    </citation>
    <scope>NUCLEOTIDE SEQUENCE [LARGE SCALE GENOMIC DNA]</scope>
    <source>
        <strain evidence="2">JCA_2017</strain>
    </source>
</reference>
<name>A0A371E8G1_MUCPR</name>